<sequence>MTPEQVSMVQDSFRKVVPIADTAADLFYDRLFTIAPDVRAMFPADLREQKKKLIAMLATAVTNLHQVDTILPAVQSLGQRHIAYGVTPQHYEPVGTALLWTLEQGLGPEFTPPLKAAWTEAYTTLAGAMMAAAQDGAASRSPAAES</sequence>
<dbReference type="CDD" id="cd12131">
    <property type="entry name" value="HGbI-like"/>
    <property type="match status" value="1"/>
</dbReference>
<evidence type="ECO:0000256" key="1">
    <source>
        <dbReference type="ARBA" id="ARBA00022617"/>
    </source>
</evidence>
<evidence type="ECO:0000256" key="4">
    <source>
        <dbReference type="ARBA" id="ARBA00023004"/>
    </source>
</evidence>
<dbReference type="OrthoDB" id="3213438at2"/>
<keyword evidence="5" id="KW-0813">Transport</keyword>
<comment type="similarity">
    <text evidence="5">Belongs to the globin family.</text>
</comment>
<accession>A0A346A1V0</accession>
<dbReference type="RefSeq" id="WP_115693526.1">
    <property type="nucleotide sequence ID" value="NZ_CP031417.1"/>
</dbReference>
<dbReference type="AlphaFoldDB" id="A0A346A1V0"/>
<dbReference type="InterPro" id="IPR000971">
    <property type="entry name" value="Globin"/>
</dbReference>
<keyword evidence="8" id="KW-1185">Reference proteome</keyword>
<dbReference type="Pfam" id="PF00042">
    <property type="entry name" value="Globin"/>
    <property type="match status" value="1"/>
</dbReference>
<dbReference type="InterPro" id="IPR012292">
    <property type="entry name" value="Globin/Proto"/>
</dbReference>
<feature type="domain" description="Globin" evidence="6">
    <location>
        <begin position="1"/>
        <end position="134"/>
    </location>
</feature>
<dbReference type="GO" id="GO:0008941">
    <property type="term" value="F:nitric oxide dioxygenase NAD(P)H activity"/>
    <property type="evidence" value="ECO:0007669"/>
    <property type="project" value="TreeGrafter"/>
</dbReference>
<dbReference type="GO" id="GO:0019825">
    <property type="term" value="F:oxygen binding"/>
    <property type="evidence" value="ECO:0007669"/>
    <property type="project" value="InterPro"/>
</dbReference>
<dbReference type="PANTHER" id="PTHR43396">
    <property type="entry name" value="FLAVOHEMOPROTEIN"/>
    <property type="match status" value="1"/>
</dbReference>
<dbReference type="PANTHER" id="PTHR43396:SF3">
    <property type="entry name" value="FLAVOHEMOPROTEIN"/>
    <property type="match status" value="1"/>
</dbReference>
<dbReference type="EMBL" id="CP031417">
    <property type="protein sequence ID" value="AXK83147.1"/>
    <property type="molecule type" value="Genomic_DNA"/>
</dbReference>
<evidence type="ECO:0000256" key="5">
    <source>
        <dbReference type="RuleBase" id="RU000356"/>
    </source>
</evidence>
<evidence type="ECO:0000256" key="2">
    <source>
        <dbReference type="ARBA" id="ARBA00022621"/>
    </source>
</evidence>
<dbReference type="GO" id="GO:0071500">
    <property type="term" value="P:cellular response to nitrosative stress"/>
    <property type="evidence" value="ECO:0007669"/>
    <property type="project" value="TreeGrafter"/>
</dbReference>
<dbReference type="PRINTS" id="PR01907">
    <property type="entry name" value="WORMGLOBIN"/>
</dbReference>
<evidence type="ECO:0000313" key="8">
    <source>
        <dbReference type="Proteomes" id="UP000254889"/>
    </source>
</evidence>
<dbReference type="GO" id="GO:0020037">
    <property type="term" value="F:heme binding"/>
    <property type="evidence" value="ECO:0007669"/>
    <property type="project" value="InterPro"/>
</dbReference>
<dbReference type="GO" id="GO:0046872">
    <property type="term" value="F:metal ion binding"/>
    <property type="evidence" value="ECO:0007669"/>
    <property type="project" value="UniProtKB-KW"/>
</dbReference>
<name>A0A346A1V0_9HYPH</name>
<dbReference type="GO" id="GO:0046210">
    <property type="term" value="P:nitric oxide catabolic process"/>
    <property type="evidence" value="ECO:0007669"/>
    <property type="project" value="TreeGrafter"/>
</dbReference>
<keyword evidence="4" id="KW-0408">Iron</keyword>
<dbReference type="GO" id="GO:0071949">
    <property type="term" value="F:FAD binding"/>
    <property type="evidence" value="ECO:0007669"/>
    <property type="project" value="TreeGrafter"/>
</dbReference>
<protein>
    <submittedName>
        <fullName evidence="7">Hemin receptor</fullName>
    </submittedName>
</protein>
<dbReference type="KEGG" id="ptaw:DW352_23085"/>
<dbReference type="SUPFAM" id="SSF46458">
    <property type="entry name" value="Globin-like"/>
    <property type="match status" value="1"/>
</dbReference>
<evidence type="ECO:0000313" key="7">
    <source>
        <dbReference type="EMBL" id="AXK83147.1"/>
    </source>
</evidence>
<proteinExistence type="inferred from homology"/>
<reference evidence="7 8" key="1">
    <citation type="submission" date="2018-07" db="EMBL/GenBank/DDBJ databases">
        <authorList>
            <person name="Quirk P.G."/>
            <person name="Krulwich T.A."/>
        </authorList>
    </citation>
    <scope>NUCLEOTIDE SEQUENCE [LARGE SCALE GENOMIC DNA]</scope>
    <source>
        <strain evidence="7 8">CC-BB4</strain>
    </source>
</reference>
<dbReference type="Gene3D" id="1.10.490.10">
    <property type="entry name" value="Globins"/>
    <property type="match status" value="1"/>
</dbReference>
<dbReference type="PROSITE" id="PS01033">
    <property type="entry name" value="GLOBIN"/>
    <property type="match status" value="1"/>
</dbReference>
<dbReference type="InterPro" id="IPR009050">
    <property type="entry name" value="Globin-like_sf"/>
</dbReference>
<keyword evidence="3" id="KW-0479">Metal-binding</keyword>
<dbReference type="Proteomes" id="UP000254889">
    <property type="component" value="Chromosome"/>
</dbReference>
<keyword evidence="2 5" id="KW-0561">Oxygen transport</keyword>
<gene>
    <name evidence="7" type="ORF">DW352_23085</name>
</gene>
<evidence type="ECO:0000256" key="3">
    <source>
        <dbReference type="ARBA" id="ARBA00022723"/>
    </source>
</evidence>
<dbReference type="GO" id="GO:0005344">
    <property type="term" value="F:oxygen carrier activity"/>
    <property type="evidence" value="ECO:0007669"/>
    <property type="project" value="UniProtKB-KW"/>
</dbReference>
<evidence type="ECO:0000259" key="6">
    <source>
        <dbReference type="PROSITE" id="PS01033"/>
    </source>
</evidence>
<keyword evidence="1 5" id="KW-0349">Heme</keyword>
<organism evidence="7 8">
    <name type="scientific">Pseudolabrys taiwanensis</name>
    <dbReference type="NCBI Taxonomy" id="331696"/>
    <lineage>
        <taxon>Bacteria</taxon>
        <taxon>Pseudomonadati</taxon>
        <taxon>Pseudomonadota</taxon>
        <taxon>Alphaproteobacteria</taxon>
        <taxon>Hyphomicrobiales</taxon>
        <taxon>Xanthobacteraceae</taxon>
        <taxon>Pseudolabrys</taxon>
    </lineage>
</organism>
<keyword evidence="7" id="KW-0675">Receptor</keyword>